<organism evidence="1 2">
    <name type="scientific">Pocillopora meandrina</name>
    <dbReference type="NCBI Taxonomy" id="46732"/>
    <lineage>
        <taxon>Eukaryota</taxon>
        <taxon>Metazoa</taxon>
        <taxon>Cnidaria</taxon>
        <taxon>Anthozoa</taxon>
        <taxon>Hexacorallia</taxon>
        <taxon>Scleractinia</taxon>
        <taxon>Astrocoeniina</taxon>
        <taxon>Pocilloporidae</taxon>
        <taxon>Pocillopora</taxon>
    </lineage>
</organism>
<sequence length="44" mass="5122">MSKTFDSLYLVLMIQNLKAYGFSDASSNLMRSFFELRRNQAIIT</sequence>
<evidence type="ECO:0000313" key="1">
    <source>
        <dbReference type="EMBL" id="CAH3122435.1"/>
    </source>
</evidence>
<dbReference type="AlphaFoldDB" id="A0AAU9WQF1"/>
<accession>A0AAU9WQF1</accession>
<evidence type="ECO:0000313" key="2">
    <source>
        <dbReference type="Proteomes" id="UP001159428"/>
    </source>
</evidence>
<reference evidence="1 2" key="1">
    <citation type="submission" date="2022-05" db="EMBL/GenBank/DDBJ databases">
        <authorList>
            <consortium name="Genoscope - CEA"/>
            <person name="William W."/>
        </authorList>
    </citation>
    <scope>NUCLEOTIDE SEQUENCE [LARGE SCALE GENOMIC DNA]</scope>
</reference>
<keyword evidence="2" id="KW-1185">Reference proteome</keyword>
<proteinExistence type="predicted"/>
<gene>
    <name evidence="1" type="ORF">PMEA_00009626</name>
</gene>
<name>A0AAU9WQF1_9CNID</name>
<dbReference type="Proteomes" id="UP001159428">
    <property type="component" value="Unassembled WGS sequence"/>
</dbReference>
<dbReference type="EMBL" id="CALNXJ010000019">
    <property type="protein sequence ID" value="CAH3122435.1"/>
    <property type="molecule type" value="Genomic_DNA"/>
</dbReference>
<comment type="caution">
    <text evidence="1">The sequence shown here is derived from an EMBL/GenBank/DDBJ whole genome shotgun (WGS) entry which is preliminary data.</text>
</comment>
<protein>
    <submittedName>
        <fullName evidence="1">Uncharacterized protein</fullName>
    </submittedName>
</protein>